<dbReference type="InterPro" id="IPR001789">
    <property type="entry name" value="Sig_transdc_resp-reg_receiver"/>
</dbReference>
<dbReference type="EMBL" id="CP036287">
    <property type="protein sequence ID" value="QDU69920.1"/>
    <property type="molecule type" value="Genomic_DNA"/>
</dbReference>
<dbReference type="PANTHER" id="PTHR48111">
    <property type="entry name" value="REGULATOR OF RPOS"/>
    <property type="match status" value="1"/>
</dbReference>
<evidence type="ECO:0000313" key="11">
    <source>
        <dbReference type="Proteomes" id="UP000316921"/>
    </source>
</evidence>
<dbReference type="GO" id="GO:0032993">
    <property type="term" value="C:protein-DNA complex"/>
    <property type="evidence" value="ECO:0007669"/>
    <property type="project" value="TreeGrafter"/>
</dbReference>
<dbReference type="Gene3D" id="3.40.50.2300">
    <property type="match status" value="1"/>
</dbReference>
<keyword evidence="2" id="KW-0902">Two-component regulatory system</keyword>
<evidence type="ECO:0000256" key="3">
    <source>
        <dbReference type="ARBA" id="ARBA00023015"/>
    </source>
</evidence>
<dbReference type="Pfam" id="PF00486">
    <property type="entry name" value="Trans_reg_C"/>
    <property type="match status" value="1"/>
</dbReference>
<feature type="modified residue" description="4-aspartylphosphate" evidence="6">
    <location>
        <position position="64"/>
    </location>
</feature>
<dbReference type="GO" id="GO:0000156">
    <property type="term" value="F:phosphorelay response regulator activity"/>
    <property type="evidence" value="ECO:0007669"/>
    <property type="project" value="TreeGrafter"/>
</dbReference>
<dbReference type="SUPFAM" id="SSF46894">
    <property type="entry name" value="C-terminal effector domain of the bipartite response regulators"/>
    <property type="match status" value="1"/>
</dbReference>
<keyword evidence="5" id="KW-0804">Transcription</keyword>
<evidence type="ECO:0000256" key="7">
    <source>
        <dbReference type="PROSITE-ProRule" id="PRU01091"/>
    </source>
</evidence>
<proteinExistence type="predicted"/>
<dbReference type="AlphaFoldDB" id="A0A518BSH6"/>
<protein>
    <submittedName>
        <fullName evidence="10">Phosphate regulon transcriptional regulatory protein PhoB</fullName>
    </submittedName>
</protein>
<evidence type="ECO:0000313" key="10">
    <source>
        <dbReference type="EMBL" id="QDU69920.1"/>
    </source>
</evidence>
<evidence type="ECO:0000256" key="1">
    <source>
        <dbReference type="ARBA" id="ARBA00022553"/>
    </source>
</evidence>
<evidence type="ECO:0000256" key="4">
    <source>
        <dbReference type="ARBA" id="ARBA00023125"/>
    </source>
</evidence>
<dbReference type="RefSeq" id="WP_419191932.1">
    <property type="nucleotide sequence ID" value="NZ_CP036287.1"/>
</dbReference>
<dbReference type="Gene3D" id="1.10.10.10">
    <property type="entry name" value="Winged helix-like DNA-binding domain superfamily/Winged helix DNA-binding domain"/>
    <property type="match status" value="1"/>
</dbReference>
<dbReference type="InterPro" id="IPR001867">
    <property type="entry name" value="OmpR/PhoB-type_DNA-bd"/>
</dbReference>
<feature type="domain" description="OmpR/PhoB-type" evidence="9">
    <location>
        <begin position="143"/>
        <end position="239"/>
    </location>
</feature>
<reference evidence="10 11" key="1">
    <citation type="submission" date="2019-02" db="EMBL/GenBank/DDBJ databases">
        <title>Deep-cultivation of Planctomycetes and their phenomic and genomic characterization uncovers novel biology.</title>
        <authorList>
            <person name="Wiegand S."/>
            <person name="Jogler M."/>
            <person name="Boedeker C."/>
            <person name="Pinto D."/>
            <person name="Vollmers J."/>
            <person name="Rivas-Marin E."/>
            <person name="Kohn T."/>
            <person name="Peeters S.H."/>
            <person name="Heuer A."/>
            <person name="Rast P."/>
            <person name="Oberbeckmann S."/>
            <person name="Bunk B."/>
            <person name="Jeske O."/>
            <person name="Meyerdierks A."/>
            <person name="Storesund J.E."/>
            <person name="Kallscheuer N."/>
            <person name="Luecker S."/>
            <person name="Lage O.M."/>
            <person name="Pohl T."/>
            <person name="Merkel B.J."/>
            <person name="Hornburger P."/>
            <person name="Mueller R.-W."/>
            <person name="Bruemmer F."/>
            <person name="Labrenz M."/>
            <person name="Spormann A.M."/>
            <person name="Op den Camp H."/>
            <person name="Overmann J."/>
            <person name="Amann R."/>
            <person name="Jetten M.S.M."/>
            <person name="Mascher T."/>
            <person name="Medema M.H."/>
            <person name="Devos D.P."/>
            <person name="Kaster A.-K."/>
            <person name="Ovreas L."/>
            <person name="Rohde M."/>
            <person name="Galperin M.Y."/>
            <person name="Jogler C."/>
        </authorList>
    </citation>
    <scope>NUCLEOTIDE SEQUENCE [LARGE SCALE GENOMIC DNA]</scope>
    <source>
        <strain evidence="10 11">Pla133</strain>
    </source>
</reference>
<dbReference type="PROSITE" id="PS51755">
    <property type="entry name" value="OMPR_PHOB"/>
    <property type="match status" value="1"/>
</dbReference>
<dbReference type="GO" id="GO:0000976">
    <property type="term" value="F:transcription cis-regulatory region binding"/>
    <property type="evidence" value="ECO:0007669"/>
    <property type="project" value="TreeGrafter"/>
</dbReference>
<dbReference type="InterPro" id="IPR039420">
    <property type="entry name" value="WalR-like"/>
</dbReference>
<dbReference type="FunFam" id="3.40.50.2300:FF:000001">
    <property type="entry name" value="DNA-binding response regulator PhoB"/>
    <property type="match status" value="1"/>
</dbReference>
<gene>
    <name evidence="10" type="primary">phoB_2</name>
    <name evidence="10" type="ORF">Pla133_50430</name>
</gene>
<dbReference type="InterPro" id="IPR016032">
    <property type="entry name" value="Sig_transdc_resp-reg_C-effctor"/>
</dbReference>
<keyword evidence="11" id="KW-1185">Reference proteome</keyword>
<evidence type="ECO:0000256" key="2">
    <source>
        <dbReference type="ARBA" id="ARBA00023012"/>
    </source>
</evidence>
<evidence type="ECO:0000256" key="6">
    <source>
        <dbReference type="PROSITE-ProRule" id="PRU00169"/>
    </source>
</evidence>
<dbReference type="InterPro" id="IPR036388">
    <property type="entry name" value="WH-like_DNA-bd_sf"/>
</dbReference>
<dbReference type="GO" id="GO:0006355">
    <property type="term" value="P:regulation of DNA-templated transcription"/>
    <property type="evidence" value="ECO:0007669"/>
    <property type="project" value="InterPro"/>
</dbReference>
<organism evidence="10 11">
    <name type="scientific">Engelhardtia mirabilis</name>
    <dbReference type="NCBI Taxonomy" id="2528011"/>
    <lineage>
        <taxon>Bacteria</taxon>
        <taxon>Pseudomonadati</taxon>
        <taxon>Planctomycetota</taxon>
        <taxon>Planctomycetia</taxon>
        <taxon>Planctomycetia incertae sedis</taxon>
        <taxon>Engelhardtia</taxon>
    </lineage>
</organism>
<dbReference type="SMART" id="SM00862">
    <property type="entry name" value="Trans_reg_C"/>
    <property type="match status" value="1"/>
</dbReference>
<accession>A0A518BSH6</accession>
<dbReference type="GO" id="GO:0005829">
    <property type="term" value="C:cytosol"/>
    <property type="evidence" value="ECO:0007669"/>
    <property type="project" value="TreeGrafter"/>
</dbReference>
<evidence type="ECO:0000259" key="8">
    <source>
        <dbReference type="PROSITE" id="PS50110"/>
    </source>
</evidence>
<feature type="DNA-binding region" description="OmpR/PhoB-type" evidence="7">
    <location>
        <begin position="143"/>
        <end position="239"/>
    </location>
</feature>
<dbReference type="InterPro" id="IPR011006">
    <property type="entry name" value="CheY-like_superfamily"/>
</dbReference>
<dbReference type="Gene3D" id="6.10.250.690">
    <property type="match status" value="1"/>
</dbReference>
<dbReference type="Pfam" id="PF00072">
    <property type="entry name" value="Response_reg"/>
    <property type="match status" value="1"/>
</dbReference>
<sequence length="239" mass="26633">MQAAVQMERVATKDTILIIEDEPDIRELLKRSLEREGYRVHAAGDGEVGLREATLRKPAVVLLDLMLPGIDGLEVCRLLKSQAETQQTSVIMLTAKGEESDVVLGLELGADDYVTKPFSPKELVARVRAVLRRAKRRQAGGKPTRMEVGTVVLDSERHEIVVDGEPVYFTRAEFRLLWALVSQPGRVFTRNELVDNITAGESYILDRNVDVHVSAIRKKLGDQGDLVQTVRGVGYKCRD</sequence>
<name>A0A518BSH6_9BACT</name>
<feature type="domain" description="Response regulatory" evidence="8">
    <location>
        <begin position="15"/>
        <end position="131"/>
    </location>
</feature>
<dbReference type="CDD" id="cd00383">
    <property type="entry name" value="trans_reg_C"/>
    <property type="match status" value="1"/>
</dbReference>
<dbReference type="KEGG" id="pbap:Pla133_50430"/>
<dbReference type="Proteomes" id="UP000316921">
    <property type="component" value="Chromosome"/>
</dbReference>
<evidence type="ECO:0000256" key="5">
    <source>
        <dbReference type="ARBA" id="ARBA00023163"/>
    </source>
</evidence>
<evidence type="ECO:0000259" key="9">
    <source>
        <dbReference type="PROSITE" id="PS51755"/>
    </source>
</evidence>
<keyword evidence="3" id="KW-0805">Transcription regulation</keyword>
<dbReference type="SUPFAM" id="SSF52172">
    <property type="entry name" value="CheY-like"/>
    <property type="match status" value="1"/>
</dbReference>
<keyword evidence="4 7" id="KW-0238">DNA-binding</keyword>
<dbReference type="PANTHER" id="PTHR48111:SF4">
    <property type="entry name" value="DNA-BINDING DUAL TRANSCRIPTIONAL REGULATOR OMPR"/>
    <property type="match status" value="1"/>
</dbReference>
<dbReference type="PROSITE" id="PS50110">
    <property type="entry name" value="RESPONSE_REGULATORY"/>
    <property type="match status" value="1"/>
</dbReference>
<dbReference type="SMART" id="SM00448">
    <property type="entry name" value="REC"/>
    <property type="match status" value="1"/>
</dbReference>
<keyword evidence="1 6" id="KW-0597">Phosphoprotein</keyword>